<protein>
    <submittedName>
        <fullName evidence="2">Predicted protein</fullName>
    </submittedName>
</protein>
<reference evidence="2" key="1">
    <citation type="journal article" date="2011" name="Plant Physiol.">
        <title>Comprehensive sequence analysis of 24,783 barley full-length cDNAs derived from 12 clone libraries.</title>
        <authorList>
            <person name="Matsumoto T."/>
            <person name="Tanaka T."/>
            <person name="Sakai H."/>
            <person name="Amano N."/>
            <person name="Kanamori H."/>
            <person name="Kurita K."/>
            <person name="Kikuta A."/>
            <person name="Kamiya K."/>
            <person name="Yamamoto M."/>
            <person name="Ikawa H."/>
            <person name="Fujii N."/>
            <person name="Hori K."/>
            <person name="Itoh T."/>
            <person name="Sato K."/>
        </authorList>
    </citation>
    <scope>NUCLEOTIDE SEQUENCE</scope>
    <source>
        <tissue evidence="2">Shoot</tissue>
    </source>
</reference>
<evidence type="ECO:0000313" key="2">
    <source>
        <dbReference type="EMBL" id="BAJ92743.1"/>
    </source>
</evidence>
<proteinExistence type="evidence at transcript level"/>
<feature type="region of interest" description="Disordered" evidence="1">
    <location>
        <begin position="72"/>
        <end position="122"/>
    </location>
</feature>
<dbReference type="AlphaFoldDB" id="F2DCC2"/>
<sequence length="144" mass="15394">MEIPTTRGHRWESPAVALGRSHLIETTLFVIGEGAPPSLRHPHPRPALFVAAGSAPSSRSLPRPPFASRAALPLLYPAPPTPAHPQAPSAPELCPRRHPQASAPPPELKRPQSAAPSPMSDLTVHILLPSAVDRPLFRNLNGNK</sequence>
<organism evidence="2">
    <name type="scientific">Hordeum vulgare subsp. vulgare</name>
    <name type="common">Domesticated barley</name>
    <dbReference type="NCBI Taxonomy" id="112509"/>
    <lineage>
        <taxon>Eukaryota</taxon>
        <taxon>Viridiplantae</taxon>
        <taxon>Streptophyta</taxon>
        <taxon>Embryophyta</taxon>
        <taxon>Tracheophyta</taxon>
        <taxon>Spermatophyta</taxon>
        <taxon>Magnoliopsida</taxon>
        <taxon>Liliopsida</taxon>
        <taxon>Poales</taxon>
        <taxon>Poaceae</taxon>
        <taxon>BOP clade</taxon>
        <taxon>Pooideae</taxon>
        <taxon>Triticodae</taxon>
        <taxon>Triticeae</taxon>
        <taxon>Hordeinae</taxon>
        <taxon>Hordeum</taxon>
    </lineage>
</organism>
<accession>F2DCC2</accession>
<feature type="compositionally biased region" description="Pro residues" evidence="1">
    <location>
        <begin position="76"/>
        <end position="85"/>
    </location>
</feature>
<name>F2DCC2_HORVV</name>
<evidence type="ECO:0000256" key="1">
    <source>
        <dbReference type="SAM" id="MobiDB-lite"/>
    </source>
</evidence>
<dbReference type="EMBL" id="AK361539">
    <property type="protein sequence ID" value="BAJ92743.1"/>
    <property type="molecule type" value="mRNA"/>
</dbReference>